<sequence length="87" mass="9342">MKIPLKWLKEYVDIALSSSDLANKLTMAGMEVKGTQVIGGDWENIVVGQIVAINPHPNADRLTLPTIDLGTEQQTVVCGAPNLKVGD</sequence>
<evidence type="ECO:0000313" key="4">
    <source>
        <dbReference type="EMBL" id="GAH72904.1"/>
    </source>
</evidence>
<dbReference type="Pfam" id="PF01588">
    <property type="entry name" value="tRNA_bind"/>
    <property type="match status" value="1"/>
</dbReference>
<reference evidence="4" key="1">
    <citation type="journal article" date="2014" name="Front. Microbiol.">
        <title>High frequency of phylogenetically diverse reductive dehalogenase-homologous genes in deep subseafloor sedimentary metagenomes.</title>
        <authorList>
            <person name="Kawai M."/>
            <person name="Futagami T."/>
            <person name="Toyoda A."/>
            <person name="Takaki Y."/>
            <person name="Nishi S."/>
            <person name="Hori S."/>
            <person name="Arai W."/>
            <person name="Tsubouchi T."/>
            <person name="Morono Y."/>
            <person name="Uchiyama I."/>
            <person name="Ito T."/>
            <person name="Fujiyama A."/>
            <person name="Inagaki F."/>
            <person name="Takami H."/>
        </authorList>
    </citation>
    <scope>NUCLEOTIDE SEQUENCE</scope>
    <source>
        <strain evidence="4">Expedition CK06-06</strain>
    </source>
</reference>
<dbReference type="SUPFAM" id="SSF46955">
    <property type="entry name" value="Putative DNA-binding domain"/>
    <property type="match status" value="1"/>
</dbReference>
<gene>
    <name evidence="4" type="ORF">S03H2_43745</name>
</gene>
<feature type="domain" description="TRNA-binding" evidence="3">
    <location>
        <begin position="39"/>
        <end position="87"/>
    </location>
</feature>
<feature type="non-terminal residue" evidence="4">
    <location>
        <position position="87"/>
    </location>
</feature>
<organism evidence="4">
    <name type="scientific">marine sediment metagenome</name>
    <dbReference type="NCBI Taxonomy" id="412755"/>
    <lineage>
        <taxon>unclassified sequences</taxon>
        <taxon>metagenomes</taxon>
        <taxon>ecological metagenomes</taxon>
    </lineage>
</organism>
<dbReference type="InterPro" id="IPR009061">
    <property type="entry name" value="DNA-bd_dom_put_sf"/>
</dbReference>
<dbReference type="AlphaFoldDB" id="X1J3G7"/>
<dbReference type="Gene3D" id="2.40.50.140">
    <property type="entry name" value="Nucleic acid-binding proteins"/>
    <property type="match status" value="1"/>
</dbReference>
<evidence type="ECO:0000256" key="2">
    <source>
        <dbReference type="ARBA" id="ARBA00022884"/>
    </source>
</evidence>
<keyword evidence="2" id="KW-0694">RNA-binding</keyword>
<protein>
    <recommendedName>
        <fullName evidence="3">tRNA-binding domain-containing protein</fullName>
    </recommendedName>
</protein>
<proteinExistence type="predicted"/>
<evidence type="ECO:0000256" key="1">
    <source>
        <dbReference type="ARBA" id="ARBA00022555"/>
    </source>
</evidence>
<accession>X1J3G7</accession>
<keyword evidence="1" id="KW-0820">tRNA-binding</keyword>
<name>X1J3G7_9ZZZZ</name>
<dbReference type="Gene3D" id="3.30.56.10">
    <property type="match status" value="1"/>
</dbReference>
<dbReference type="SUPFAM" id="SSF50249">
    <property type="entry name" value="Nucleic acid-binding proteins"/>
    <property type="match status" value="1"/>
</dbReference>
<dbReference type="GO" id="GO:0000049">
    <property type="term" value="F:tRNA binding"/>
    <property type="evidence" value="ECO:0007669"/>
    <property type="project" value="UniProtKB-KW"/>
</dbReference>
<dbReference type="InterPro" id="IPR012340">
    <property type="entry name" value="NA-bd_OB-fold"/>
</dbReference>
<dbReference type="PROSITE" id="PS50886">
    <property type="entry name" value="TRBD"/>
    <property type="match status" value="1"/>
</dbReference>
<dbReference type="InterPro" id="IPR002547">
    <property type="entry name" value="tRNA-bd_dom"/>
</dbReference>
<comment type="caution">
    <text evidence="4">The sequence shown here is derived from an EMBL/GenBank/DDBJ whole genome shotgun (WGS) entry which is preliminary data.</text>
</comment>
<dbReference type="EMBL" id="BARU01027319">
    <property type="protein sequence ID" value="GAH72904.1"/>
    <property type="molecule type" value="Genomic_DNA"/>
</dbReference>
<evidence type="ECO:0000259" key="3">
    <source>
        <dbReference type="PROSITE" id="PS50886"/>
    </source>
</evidence>